<evidence type="ECO:0000313" key="2">
    <source>
        <dbReference type="Proteomes" id="UP001251870"/>
    </source>
</evidence>
<organism evidence="1 2">
    <name type="scientific">Nesterenkonia aerolata</name>
    <dbReference type="NCBI Taxonomy" id="3074079"/>
    <lineage>
        <taxon>Bacteria</taxon>
        <taxon>Bacillati</taxon>
        <taxon>Actinomycetota</taxon>
        <taxon>Actinomycetes</taxon>
        <taxon>Micrococcales</taxon>
        <taxon>Micrococcaceae</taxon>
        <taxon>Nesterenkonia</taxon>
    </lineage>
</organism>
<comment type="caution">
    <text evidence="1">The sequence shown here is derived from an EMBL/GenBank/DDBJ whole genome shotgun (WGS) entry which is preliminary data.</text>
</comment>
<gene>
    <name evidence="1" type="ORF">RIL96_04390</name>
</gene>
<protein>
    <recommendedName>
        <fullName evidence="3">NIPSNAP protein</fullName>
    </recommendedName>
</protein>
<evidence type="ECO:0008006" key="3">
    <source>
        <dbReference type="Google" id="ProtNLM"/>
    </source>
</evidence>
<evidence type="ECO:0000313" key="1">
    <source>
        <dbReference type="EMBL" id="MDR8018801.1"/>
    </source>
</evidence>
<reference evidence="1 2" key="1">
    <citation type="submission" date="2023-09" db="EMBL/GenBank/DDBJ databases">
        <title>Description of three actinobacteria isolated from air of manufacturing shop in a pharmaceutical factory.</title>
        <authorList>
            <person name="Zhang D.-F."/>
        </authorList>
    </citation>
    <scope>NUCLEOTIDE SEQUENCE [LARGE SCALE GENOMIC DNA]</scope>
    <source>
        <strain evidence="1 2">LY-0111</strain>
    </source>
</reference>
<name>A0ABU2DQV8_9MICC</name>
<proteinExistence type="predicted"/>
<dbReference type="EMBL" id="JAVKGR010000003">
    <property type="protein sequence ID" value="MDR8018801.1"/>
    <property type="molecule type" value="Genomic_DNA"/>
</dbReference>
<sequence>MTAQHTTDGGTQPERITWMRRYTIDPDLAEEFLRFLRDEVIPARREFGFAVEQMWLDADHTQLTWFVSRAGTSEEYAAAERDWESSEVRRIIFADKPKYVLAKDLCEVRRHA</sequence>
<dbReference type="RefSeq" id="WP_310547794.1">
    <property type="nucleotide sequence ID" value="NZ_JAVKGR010000003.1"/>
</dbReference>
<keyword evidence="2" id="KW-1185">Reference proteome</keyword>
<accession>A0ABU2DQV8</accession>
<dbReference type="Proteomes" id="UP001251870">
    <property type="component" value="Unassembled WGS sequence"/>
</dbReference>